<dbReference type="PATRIC" id="fig|545.12.peg.2821"/>
<protein>
    <submittedName>
        <fullName evidence="2">Uncharacterized protein</fullName>
    </submittedName>
</protein>
<gene>
    <name evidence="1" type="ORF">BN1086_00582</name>
    <name evidence="2" type="ORF">BN1086_02797</name>
</gene>
<evidence type="ECO:0000313" key="1">
    <source>
        <dbReference type="EMBL" id="CDZ82504.1"/>
    </source>
</evidence>
<sequence>MTYYESAEGETITKSRALIEVRRHGASESEFLTEMGDTQSYDAQAVLVWLGY</sequence>
<dbReference type="AlphaFoldDB" id="A0A078LH61"/>
<dbReference type="EMBL" id="LK931336">
    <property type="protein sequence ID" value="CDZ82504.1"/>
    <property type="molecule type" value="Genomic_DNA"/>
</dbReference>
<evidence type="ECO:0000313" key="2">
    <source>
        <dbReference type="EMBL" id="CDZ84642.1"/>
    </source>
</evidence>
<organism evidence="2">
    <name type="scientific">Citrobacter koseri</name>
    <name type="common">Citrobacter diversus</name>
    <dbReference type="NCBI Taxonomy" id="545"/>
    <lineage>
        <taxon>Bacteria</taxon>
        <taxon>Pseudomonadati</taxon>
        <taxon>Pseudomonadota</taxon>
        <taxon>Gammaproteobacteria</taxon>
        <taxon>Enterobacterales</taxon>
        <taxon>Enterobacteriaceae</taxon>
        <taxon>Citrobacter</taxon>
    </lineage>
</organism>
<proteinExistence type="predicted"/>
<dbReference type="EMBL" id="LK931336">
    <property type="protein sequence ID" value="CDZ84642.1"/>
    <property type="molecule type" value="Genomic_DNA"/>
</dbReference>
<reference evidence="2" key="1">
    <citation type="submission" date="2014-06" db="EMBL/GenBank/DDBJ databases">
        <authorList>
            <person name="Urmite Genomes Urmite Genomes"/>
        </authorList>
    </citation>
    <scope>NUCLEOTIDE SEQUENCE</scope>
</reference>
<accession>A0A078LH61</accession>
<name>A0A078LH61_CITKO</name>